<feature type="chain" id="PRO_5034377650" evidence="1">
    <location>
        <begin position="24"/>
        <end position="293"/>
    </location>
</feature>
<accession>A0A8H3J0W8</accession>
<dbReference type="Proteomes" id="UP000664521">
    <property type="component" value="Unassembled WGS sequence"/>
</dbReference>
<evidence type="ECO:0000256" key="1">
    <source>
        <dbReference type="SAM" id="SignalP"/>
    </source>
</evidence>
<keyword evidence="3" id="KW-1185">Reference proteome</keyword>
<organism evidence="2 3">
    <name type="scientific">Heterodermia speciosa</name>
    <dbReference type="NCBI Taxonomy" id="116794"/>
    <lineage>
        <taxon>Eukaryota</taxon>
        <taxon>Fungi</taxon>
        <taxon>Dikarya</taxon>
        <taxon>Ascomycota</taxon>
        <taxon>Pezizomycotina</taxon>
        <taxon>Lecanoromycetes</taxon>
        <taxon>OSLEUM clade</taxon>
        <taxon>Lecanoromycetidae</taxon>
        <taxon>Caliciales</taxon>
        <taxon>Physciaceae</taxon>
        <taxon>Heterodermia</taxon>
    </lineage>
</organism>
<gene>
    <name evidence="2" type="ORF">HETSPECPRED_001133</name>
</gene>
<evidence type="ECO:0000313" key="3">
    <source>
        <dbReference type="Proteomes" id="UP000664521"/>
    </source>
</evidence>
<name>A0A8H3J0W8_9LECA</name>
<proteinExistence type="predicted"/>
<dbReference type="EMBL" id="CAJPDS010000116">
    <property type="protein sequence ID" value="CAF9938623.1"/>
    <property type="molecule type" value="Genomic_DNA"/>
</dbReference>
<comment type="caution">
    <text evidence="2">The sequence shown here is derived from an EMBL/GenBank/DDBJ whole genome shotgun (WGS) entry which is preliminary data.</text>
</comment>
<dbReference type="OrthoDB" id="5315472at2759"/>
<sequence>MFVHYPLRQLLGLVFIVCARSWAQNSNSSSVFLNTTILDAEARMLLEVLPGGATTGKFGPDAVPIGNYTVIGCGSGLPGSKEDRLRTIFPTMLNRLRSTIAEVEVGVTGFHGYKNFFKDETSKSSVKEVFEDIMIGKMIRTRTRRGDKIETPKLVCLGPEEDESHVTGIGNLYDFFCTGNFDLAVPAAQFRRTELVVLCPSFFTLAVWPTMQACSRVEGGRLYPGGKELLENQYAMLMRVLAGVYIPVNRQPLVPVRPDLPISLRSVASLTPAVALGRKDSYAYFAAGELLLP</sequence>
<keyword evidence="1" id="KW-0732">Signal</keyword>
<evidence type="ECO:0000313" key="2">
    <source>
        <dbReference type="EMBL" id="CAF9938623.1"/>
    </source>
</evidence>
<protein>
    <submittedName>
        <fullName evidence="2">Uncharacterized protein</fullName>
    </submittedName>
</protein>
<reference evidence="2" key="1">
    <citation type="submission" date="2021-03" db="EMBL/GenBank/DDBJ databases">
        <authorList>
            <person name="Tagirdzhanova G."/>
        </authorList>
    </citation>
    <scope>NUCLEOTIDE SEQUENCE</scope>
</reference>
<dbReference type="AlphaFoldDB" id="A0A8H3J0W8"/>
<feature type="signal peptide" evidence="1">
    <location>
        <begin position="1"/>
        <end position="23"/>
    </location>
</feature>